<keyword evidence="2" id="KW-1185">Reference proteome</keyword>
<proteinExistence type="predicted"/>
<comment type="caution">
    <text evidence="1">The sequence shown here is derived from an EMBL/GenBank/DDBJ whole genome shotgun (WGS) entry which is preliminary data.</text>
</comment>
<protein>
    <submittedName>
        <fullName evidence="1">Uncharacterized protein</fullName>
    </submittedName>
</protein>
<evidence type="ECO:0000313" key="2">
    <source>
        <dbReference type="Proteomes" id="UP001187192"/>
    </source>
</evidence>
<reference evidence="1" key="1">
    <citation type="submission" date="2023-07" db="EMBL/GenBank/DDBJ databases">
        <title>draft genome sequence of fig (Ficus carica).</title>
        <authorList>
            <person name="Takahashi T."/>
            <person name="Nishimura K."/>
        </authorList>
    </citation>
    <scope>NUCLEOTIDE SEQUENCE</scope>
</reference>
<dbReference type="AlphaFoldDB" id="A0AA88CQP0"/>
<organism evidence="1 2">
    <name type="scientific">Ficus carica</name>
    <name type="common">Common fig</name>
    <dbReference type="NCBI Taxonomy" id="3494"/>
    <lineage>
        <taxon>Eukaryota</taxon>
        <taxon>Viridiplantae</taxon>
        <taxon>Streptophyta</taxon>
        <taxon>Embryophyta</taxon>
        <taxon>Tracheophyta</taxon>
        <taxon>Spermatophyta</taxon>
        <taxon>Magnoliopsida</taxon>
        <taxon>eudicotyledons</taxon>
        <taxon>Gunneridae</taxon>
        <taxon>Pentapetalae</taxon>
        <taxon>rosids</taxon>
        <taxon>fabids</taxon>
        <taxon>Rosales</taxon>
        <taxon>Moraceae</taxon>
        <taxon>Ficeae</taxon>
        <taxon>Ficus</taxon>
    </lineage>
</organism>
<evidence type="ECO:0000313" key="1">
    <source>
        <dbReference type="EMBL" id="GMN27295.1"/>
    </source>
</evidence>
<dbReference type="EMBL" id="BTGU01000002">
    <property type="protein sequence ID" value="GMN27295.1"/>
    <property type="molecule type" value="Genomic_DNA"/>
</dbReference>
<gene>
    <name evidence="1" type="ORF">TIFTF001_001573</name>
</gene>
<accession>A0AA88CQP0</accession>
<name>A0AA88CQP0_FICCA</name>
<sequence length="74" mass="8263">MVREGSLRYALLVFGKKPRFKLSALVIGDHLLSGLIESDGKHVLEVVGVHETRSQPSYLPLRTSVRALPPWPSR</sequence>
<dbReference type="Proteomes" id="UP001187192">
    <property type="component" value="Unassembled WGS sequence"/>
</dbReference>